<name>A0ACD0WE94_CLALS</name>
<gene>
    <name evidence="1" type="ORF">EJF14_10643</name>
</gene>
<dbReference type="Proteomes" id="UP000326582">
    <property type="component" value="Chromosome 1"/>
</dbReference>
<sequence>MIYSNRCLMWTYFFYLFMLSLSICQLISSFFSNAVFVILMPFVIFSNAVVISVMSWLAKSRIGLALYLKNSAVRHQNNCSSPCFLPGHISRRLKWLLKLLPLPSWHLRLFCRVCGSKAPNSASLSLLLPNCQRNSRQSLRRYRSLQTRRRLSTSTTGKSKRPVWLPAMWLHCQRQILARMLSISRRFRNLRAT</sequence>
<evidence type="ECO:0000313" key="1">
    <source>
        <dbReference type="EMBL" id="QFZ25546.1"/>
    </source>
</evidence>
<evidence type="ECO:0000313" key="2">
    <source>
        <dbReference type="Proteomes" id="UP000326582"/>
    </source>
</evidence>
<dbReference type="EMBL" id="CP038484">
    <property type="protein sequence ID" value="QFZ25546.1"/>
    <property type="molecule type" value="Genomic_DNA"/>
</dbReference>
<keyword evidence="2" id="KW-1185">Reference proteome</keyword>
<organism evidence="1 2">
    <name type="scientific">Clavispora lusitaniae</name>
    <name type="common">Candida lusitaniae</name>
    <dbReference type="NCBI Taxonomy" id="36911"/>
    <lineage>
        <taxon>Eukaryota</taxon>
        <taxon>Fungi</taxon>
        <taxon>Dikarya</taxon>
        <taxon>Ascomycota</taxon>
        <taxon>Saccharomycotina</taxon>
        <taxon>Pichiomycetes</taxon>
        <taxon>Metschnikowiaceae</taxon>
        <taxon>Clavispora</taxon>
    </lineage>
</organism>
<accession>A0ACD0WE94</accession>
<protein>
    <submittedName>
        <fullName evidence="1">Uncharacterized protein</fullName>
    </submittedName>
</protein>
<proteinExistence type="predicted"/>
<reference evidence="2" key="1">
    <citation type="journal article" date="2019" name="MBio">
        <title>Comparative genomics for the elucidation of multidrug resistance (MDR) in Candida lusitaniae.</title>
        <authorList>
            <person name="Kannan A."/>
            <person name="Asner S.A."/>
            <person name="Trachsel E."/>
            <person name="Kelly S."/>
            <person name="Parker J."/>
            <person name="Sanglard D."/>
        </authorList>
    </citation>
    <scope>NUCLEOTIDE SEQUENCE [LARGE SCALE GENOMIC DNA]</scope>
    <source>
        <strain evidence="2">P1</strain>
    </source>
</reference>